<keyword evidence="1" id="KW-0732">Signal</keyword>
<proteinExistence type="predicted"/>
<evidence type="ECO:0000313" key="2">
    <source>
        <dbReference type="EMBL" id="RUS74478.1"/>
    </source>
</evidence>
<evidence type="ECO:0008006" key="4">
    <source>
        <dbReference type="Google" id="ProtNLM"/>
    </source>
</evidence>
<comment type="caution">
    <text evidence="2">The sequence shown here is derived from an EMBL/GenBank/DDBJ whole genome shotgun (WGS) entry which is preliminary data.</text>
</comment>
<feature type="signal peptide" evidence="1">
    <location>
        <begin position="1"/>
        <end position="23"/>
    </location>
</feature>
<evidence type="ECO:0000313" key="3">
    <source>
        <dbReference type="Proteomes" id="UP000271974"/>
    </source>
</evidence>
<feature type="chain" id="PRO_5019562140" description="C-type lectin domain-containing protein" evidence="1">
    <location>
        <begin position="24"/>
        <end position="223"/>
    </location>
</feature>
<gene>
    <name evidence="2" type="ORF">EGW08_017753</name>
</gene>
<dbReference type="EMBL" id="RQTK01000827">
    <property type="protein sequence ID" value="RUS74478.1"/>
    <property type="molecule type" value="Genomic_DNA"/>
</dbReference>
<keyword evidence="3" id="KW-1185">Reference proteome</keyword>
<evidence type="ECO:0000256" key="1">
    <source>
        <dbReference type="SAM" id="SignalP"/>
    </source>
</evidence>
<dbReference type="OrthoDB" id="10419773at2759"/>
<dbReference type="InterPro" id="IPR016187">
    <property type="entry name" value="CTDL_fold"/>
</dbReference>
<name>A0A433SYU4_ELYCH</name>
<organism evidence="2 3">
    <name type="scientific">Elysia chlorotica</name>
    <name type="common">Eastern emerald elysia</name>
    <name type="synonym">Sea slug</name>
    <dbReference type="NCBI Taxonomy" id="188477"/>
    <lineage>
        <taxon>Eukaryota</taxon>
        <taxon>Metazoa</taxon>
        <taxon>Spiralia</taxon>
        <taxon>Lophotrochozoa</taxon>
        <taxon>Mollusca</taxon>
        <taxon>Gastropoda</taxon>
        <taxon>Heterobranchia</taxon>
        <taxon>Euthyneura</taxon>
        <taxon>Panpulmonata</taxon>
        <taxon>Sacoglossa</taxon>
        <taxon>Placobranchoidea</taxon>
        <taxon>Plakobranchidae</taxon>
        <taxon>Elysia</taxon>
    </lineage>
</organism>
<sequence>MHAQSTLRLVCFQLLVLGYAVQGVLFDFHVIDTLQNAQDGSRVCKALMYDGFAVLNSPESYNHALRISQALRKKKRIGMYVGLTYNSETDVIVWSDGTLPASDSPWAGKIGNPKFGFIRSAGALNLDNGFERRMALCGNHSKLPTETRGVTFLDQRPADVTSVLSVVKLGSYLECVLVCGQDHRCRTAEFQSGRRACTLLGPGGNSGLVASAGSRTFVREAFL</sequence>
<protein>
    <recommendedName>
        <fullName evidence="4">C-type lectin domain-containing protein</fullName>
    </recommendedName>
</protein>
<dbReference type="SUPFAM" id="SSF56436">
    <property type="entry name" value="C-type lectin-like"/>
    <property type="match status" value="1"/>
</dbReference>
<reference evidence="2 3" key="1">
    <citation type="submission" date="2019-01" db="EMBL/GenBank/DDBJ databases">
        <title>A draft genome assembly of the solar-powered sea slug Elysia chlorotica.</title>
        <authorList>
            <person name="Cai H."/>
            <person name="Li Q."/>
            <person name="Fang X."/>
            <person name="Li J."/>
            <person name="Curtis N.E."/>
            <person name="Altenburger A."/>
            <person name="Shibata T."/>
            <person name="Feng M."/>
            <person name="Maeda T."/>
            <person name="Schwartz J.A."/>
            <person name="Shigenobu S."/>
            <person name="Lundholm N."/>
            <person name="Nishiyama T."/>
            <person name="Yang H."/>
            <person name="Hasebe M."/>
            <person name="Li S."/>
            <person name="Pierce S.K."/>
            <person name="Wang J."/>
        </authorList>
    </citation>
    <scope>NUCLEOTIDE SEQUENCE [LARGE SCALE GENOMIC DNA]</scope>
    <source>
        <strain evidence="2">EC2010</strain>
        <tissue evidence="2">Whole organism of an adult</tissue>
    </source>
</reference>
<dbReference type="Proteomes" id="UP000271974">
    <property type="component" value="Unassembled WGS sequence"/>
</dbReference>
<accession>A0A433SYU4</accession>
<dbReference type="AlphaFoldDB" id="A0A433SYU4"/>
<dbReference type="CDD" id="cd00037">
    <property type="entry name" value="CLECT"/>
    <property type="match status" value="1"/>
</dbReference>